<feature type="transmembrane region" description="Helical" evidence="5">
    <location>
        <begin position="60"/>
        <end position="80"/>
    </location>
</feature>
<dbReference type="Gene3D" id="1.20.1250.20">
    <property type="entry name" value="MFS general substrate transporter like domains"/>
    <property type="match status" value="1"/>
</dbReference>
<dbReference type="GO" id="GO:0022857">
    <property type="term" value="F:transmembrane transporter activity"/>
    <property type="evidence" value="ECO:0007669"/>
    <property type="project" value="InterPro"/>
</dbReference>
<dbReference type="AlphaFoldDB" id="A0A017HNM7"/>
<comment type="subcellular location">
    <subcellularLocation>
        <location evidence="1">Membrane</location>
        <topology evidence="1">Multi-pass membrane protein</topology>
    </subcellularLocation>
</comment>
<dbReference type="PROSITE" id="PS50850">
    <property type="entry name" value="MFS"/>
    <property type="match status" value="1"/>
</dbReference>
<dbReference type="PANTHER" id="PTHR23501:SF197">
    <property type="entry name" value="COMD"/>
    <property type="match status" value="1"/>
</dbReference>
<proteinExistence type="predicted"/>
<dbReference type="STRING" id="442562.Rumeso_02400"/>
<dbReference type="InterPro" id="IPR020846">
    <property type="entry name" value="MFS_dom"/>
</dbReference>
<accession>A0A017HNM7</accession>
<name>A0A017HNM7_9RHOB</name>
<feature type="transmembrane region" description="Helical" evidence="5">
    <location>
        <begin position="92"/>
        <end position="109"/>
    </location>
</feature>
<dbReference type="GO" id="GO:0005886">
    <property type="term" value="C:plasma membrane"/>
    <property type="evidence" value="ECO:0007669"/>
    <property type="project" value="TreeGrafter"/>
</dbReference>
<gene>
    <name evidence="7" type="ORF">Rumeso_02400</name>
</gene>
<sequence>MFAAVFGVSSVLGPLIGGWFVEAVSWHWIFYVNLPVGGLAMAGFLASFQPSGRRVSHEVDWWGAATLSLALASLTLVTSLGGRTFPWSSPQVLGLAAVALASGLAFLAIERRAAEPIIPSASSA</sequence>
<evidence type="ECO:0000259" key="6">
    <source>
        <dbReference type="PROSITE" id="PS50850"/>
    </source>
</evidence>
<evidence type="ECO:0000256" key="2">
    <source>
        <dbReference type="ARBA" id="ARBA00022692"/>
    </source>
</evidence>
<dbReference type="InterPro" id="IPR036259">
    <property type="entry name" value="MFS_trans_sf"/>
</dbReference>
<evidence type="ECO:0000313" key="8">
    <source>
        <dbReference type="Proteomes" id="UP000019666"/>
    </source>
</evidence>
<comment type="caution">
    <text evidence="7">The sequence shown here is derived from an EMBL/GenBank/DDBJ whole genome shotgun (WGS) entry which is preliminary data.</text>
</comment>
<dbReference type="PANTHER" id="PTHR23501">
    <property type="entry name" value="MAJOR FACILITATOR SUPERFAMILY"/>
    <property type="match status" value="1"/>
</dbReference>
<dbReference type="SUPFAM" id="SSF103473">
    <property type="entry name" value="MFS general substrate transporter"/>
    <property type="match status" value="1"/>
</dbReference>
<keyword evidence="8" id="KW-1185">Reference proteome</keyword>
<feature type="domain" description="Major facilitator superfamily (MFS) profile" evidence="6">
    <location>
        <begin position="1"/>
        <end position="124"/>
    </location>
</feature>
<evidence type="ECO:0000313" key="7">
    <source>
        <dbReference type="EMBL" id="EYD75971.1"/>
    </source>
</evidence>
<dbReference type="EMBL" id="AOSK01000062">
    <property type="protein sequence ID" value="EYD75971.1"/>
    <property type="molecule type" value="Genomic_DNA"/>
</dbReference>
<evidence type="ECO:0000256" key="3">
    <source>
        <dbReference type="ARBA" id="ARBA00022989"/>
    </source>
</evidence>
<reference evidence="7 8" key="1">
    <citation type="submission" date="2013-02" db="EMBL/GenBank/DDBJ databases">
        <authorList>
            <person name="Fiebig A."/>
            <person name="Goeker M."/>
            <person name="Klenk H.-P.P."/>
        </authorList>
    </citation>
    <scope>NUCLEOTIDE SEQUENCE [LARGE SCALE GENOMIC DNA]</scope>
    <source>
        <strain evidence="7 8">DSM 19309</strain>
    </source>
</reference>
<keyword evidence="2 5" id="KW-0812">Transmembrane</keyword>
<organism evidence="7 8">
    <name type="scientific">Rubellimicrobium mesophilum DSM 19309</name>
    <dbReference type="NCBI Taxonomy" id="442562"/>
    <lineage>
        <taxon>Bacteria</taxon>
        <taxon>Pseudomonadati</taxon>
        <taxon>Pseudomonadota</taxon>
        <taxon>Alphaproteobacteria</taxon>
        <taxon>Rhodobacterales</taxon>
        <taxon>Roseobacteraceae</taxon>
        <taxon>Rubellimicrobium</taxon>
    </lineage>
</organism>
<evidence type="ECO:0000256" key="1">
    <source>
        <dbReference type="ARBA" id="ARBA00004141"/>
    </source>
</evidence>
<keyword evidence="4 5" id="KW-0472">Membrane</keyword>
<keyword evidence="3 5" id="KW-1133">Transmembrane helix</keyword>
<evidence type="ECO:0000256" key="4">
    <source>
        <dbReference type="ARBA" id="ARBA00023136"/>
    </source>
</evidence>
<dbReference type="HOGENOM" id="CLU_2002208_0_0_5"/>
<dbReference type="Proteomes" id="UP000019666">
    <property type="component" value="Unassembled WGS sequence"/>
</dbReference>
<feature type="transmembrane region" description="Helical" evidence="5">
    <location>
        <begin position="28"/>
        <end position="48"/>
    </location>
</feature>
<evidence type="ECO:0000256" key="5">
    <source>
        <dbReference type="SAM" id="Phobius"/>
    </source>
</evidence>
<protein>
    <submittedName>
        <fullName evidence="7">Putative multidrug-efflux transporter</fullName>
    </submittedName>
</protein>